<dbReference type="OrthoDB" id="9936835at2"/>
<evidence type="ECO:0000313" key="3">
    <source>
        <dbReference type="Proteomes" id="UP000193334"/>
    </source>
</evidence>
<feature type="region of interest" description="Disordered" evidence="1">
    <location>
        <begin position="1"/>
        <end position="60"/>
    </location>
</feature>
<evidence type="ECO:0000313" key="2">
    <source>
        <dbReference type="EMBL" id="ARN56123.1"/>
    </source>
</evidence>
<dbReference type="EMBL" id="CP021023">
    <property type="protein sequence ID" value="ARN56123.1"/>
    <property type="molecule type" value="Genomic_DNA"/>
</dbReference>
<sequence>MELIKKIKDAEKKAEEIESKARADAEAEMKKAESERKKKLSDAESSRKQKIDKAVKDARSEGYVEADAIEKNSKSQCSELENVSQSSVEAASDMIVNRVLSMADKQE</sequence>
<name>A0A1W6LK53_9BACT</name>
<dbReference type="Gene3D" id="1.20.5.2950">
    <property type="match status" value="1"/>
</dbReference>
<keyword evidence="3" id="KW-1185">Reference proteome</keyword>
<evidence type="ECO:0008006" key="4">
    <source>
        <dbReference type="Google" id="ProtNLM"/>
    </source>
</evidence>
<dbReference type="KEGG" id="pbp:STSP1_00494"/>
<evidence type="ECO:0000256" key="1">
    <source>
        <dbReference type="SAM" id="MobiDB-lite"/>
    </source>
</evidence>
<gene>
    <name evidence="2" type="ORF">STSP1_00494</name>
</gene>
<dbReference type="AlphaFoldDB" id="A0A1W6LK53"/>
<accession>A0A1W6LK53</accession>
<dbReference type="STRING" id="1941349.STSP1_00494"/>
<dbReference type="RefSeq" id="WP_085754837.1">
    <property type="nucleotide sequence ID" value="NZ_CP021023.1"/>
</dbReference>
<reference evidence="3" key="1">
    <citation type="submission" date="2017-04" db="EMBL/GenBank/DDBJ databases">
        <title>Comparative genomics and description of representatives of a novel lineage of planctomycetes thriving in anoxic sediments.</title>
        <authorList>
            <person name="Spring S."/>
            <person name="Bunk B."/>
            <person name="Sproer C."/>
        </authorList>
    </citation>
    <scope>NUCLEOTIDE SEQUENCE [LARGE SCALE GENOMIC DNA]</scope>
    <source>
        <strain evidence="3">ST-PulAB-D4</strain>
    </source>
</reference>
<protein>
    <recommendedName>
        <fullName evidence="4">V-type ATP synthase subunit H</fullName>
    </recommendedName>
</protein>
<organism evidence="2 3">
    <name type="scientific">Sedimentisphaera salicampi</name>
    <dbReference type="NCBI Taxonomy" id="1941349"/>
    <lineage>
        <taxon>Bacteria</taxon>
        <taxon>Pseudomonadati</taxon>
        <taxon>Planctomycetota</taxon>
        <taxon>Phycisphaerae</taxon>
        <taxon>Sedimentisphaerales</taxon>
        <taxon>Sedimentisphaeraceae</taxon>
        <taxon>Sedimentisphaera</taxon>
    </lineage>
</organism>
<dbReference type="Proteomes" id="UP000193334">
    <property type="component" value="Chromosome"/>
</dbReference>
<proteinExistence type="predicted"/>